<proteinExistence type="predicted"/>
<name>A0A2K3L5H7_TRIPR</name>
<evidence type="ECO:0000256" key="1">
    <source>
        <dbReference type="SAM" id="MobiDB-lite"/>
    </source>
</evidence>
<evidence type="ECO:0000313" key="4">
    <source>
        <dbReference type="Proteomes" id="UP000236291"/>
    </source>
</evidence>
<gene>
    <name evidence="3" type="ORF">L195_g029698</name>
</gene>
<keyword evidence="2" id="KW-0732">Signal</keyword>
<reference evidence="3 4" key="1">
    <citation type="journal article" date="2014" name="Am. J. Bot.">
        <title>Genome assembly and annotation for red clover (Trifolium pratense; Fabaceae).</title>
        <authorList>
            <person name="Istvanek J."/>
            <person name="Jaros M."/>
            <person name="Krenek A."/>
            <person name="Repkova J."/>
        </authorList>
    </citation>
    <scope>NUCLEOTIDE SEQUENCE [LARGE SCALE GENOMIC DNA]</scope>
    <source>
        <strain evidence="4">cv. Tatra</strain>
        <tissue evidence="3">Young leaves</tissue>
    </source>
</reference>
<dbReference type="Proteomes" id="UP000236291">
    <property type="component" value="Unassembled WGS sequence"/>
</dbReference>
<protein>
    <submittedName>
        <fullName evidence="3">Uncharacterized protein</fullName>
    </submittedName>
</protein>
<accession>A0A2K3L5H7</accession>
<dbReference type="EMBL" id="ASHM01026553">
    <property type="protein sequence ID" value="PNX73792.1"/>
    <property type="molecule type" value="Genomic_DNA"/>
</dbReference>
<sequence>MVLIKYALLITRVLSYALQESLRYLSMYDNRCLRYFKGHKQSISPKTIEKPSTHSERGKGRFQSQPSVFASVACAGKNGVHAEMKYAAAARFCQSREKGNWWWGFVYRTERFDSVFQSS</sequence>
<feature type="compositionally biased region" description="Basic and acidic residues" evidence="1">
    <location>
        <begin position="47"/>
        <end position="59"/>
    </location>
</feature>
<evidence type="ECO:0000313" key="3">
    <source>
        <dbReference type="EMBL" id="PNX73792.1"/>
    </source>
</evidence>
<evidence type="ECO:0000256" key="2">
    <source>
        <dbReference type="SAM" id="SignalP"/>
    </source>
</evidence>
<feature type="signal peptide" evidence="2">
    <location>
        <begin position="1"/>
        <end position="15"/>
    </location>
</feature>
<dbReference type="AlphaFoldDB" id="A0A2K3L5H7"/>
<feature type="region of interest" description="Disordered" evidence="1">
    <location>
        <begin position="45"/>
        <end position="64"/>
    </location>
</feature>
<reference evidence="3 4" key="2">
    <citation type="journal article" date="2017" name="Front. Plant Sci.">
        <title>Gene Classification and Mining of Molecular Markers Useful in Red Clover (Trifolium pratense) Breeding.</title>
        <authorList>
            <person name="Istvanek J."/>
            <person name="Dluhosova J."/>
            <person name="Dluhos P."/>
            <person name="Patkova L."/>
            <person name="Nedelnik J."/>
            <person name="Repkova J."/>
        </authorList>
    </citation>
    <scope>NUCLEOTIDE SEQUENCE [LARGE SCALE GENOMIC DNA]</scope>
    <source>
        <strain evidence="4">cv. Tatra</strain>
        <tissue evidence="3">Young leaves</tissue>
    </source>
</reference>
<organism evidence="3 4">
    <name type="scientific">Trifolium pratense</name>
    <name type="common">Red clover</name>
    <dbReference type="NCBI Taxonomy" id="57577"/>
    <lineage>
        <taxon>Eukaryota</taxon>
        <taxon>Viridiplantae</taxon>
        <taxon>Streptophyta</taxon>
        <taxon>Embryophyta</taxon>
        <taxon>Tracheophyta</taxon>
        <taxon>Spermatophyta</taxon>
        <taxon>Magnoliopsida</taxon>
        <taxon>eudicotyledons</taxon>
        <taxon>Gunneridae</taxon>
        <taxon>Pentapetalae</taxon>
        <taxon>rosids</taxon>
        <taxon>fabids</taxon>
        <taxon>Fabales</taxon>
        <taxon>Fabaceae</taxon>
        <taxon>Papilionoideae</taxon>
        <taxon>50 kb inversion clade</taxon>
        <taxon>NPAAA clade</taxon>
        <taxon>Hologalegina</taxon>
        <taxon>IRL clade</taxon>
        <taxon>Trifolieae</taxon>
        <taxon>Trifolium</taxon>
    </lineage>
</organism>
<feature type="chain" id="PRO_5014403662" evidence="2">
    <location>
        <begin position="16"/>
        <end position="119"/>
    </location>
</feature>
<comment type="caution">
    <text evidence="3">The sequence shown here is derived from an EMBL/GenBank/DDBJ whole genome shotgun (WGS) entry which is preliminary data.</text>
</comment>